<dbReference type="InterPro" id="IPR041677">
    <property type="entry name" value="DNA2/NAM7_AAA_11"/>
</dbReference>
<dbReference type="InterPro" id="IPR045529">
    <property type="entry name" value="DUF6469"/>
</dbReference>
<feature type="domain" description="DNA2/NAM7 helicase-like C-terminal" evidence="7">
    <location>
        <begin position="681"/>
        <end position="877"/>
    </location>
</feature>
<reference evidence="9" key="1">
    <citation type="submission" date="2023-03" db="EMBL/GenBank/DDBJ databases">
        <title>Chromosome-scale reference genome and RAD-based genetic map of yellow starthistle (Centaurea solstitialis) reveal putative structural variation and QTLs associated with invader traits.</title>
        <authorList>
            <person name="Reatini B."/>
            <person name="Cang F.A."/>
            <person name="Jiang Q."/>
            <person name="Mckibben M.T.W."/>
            <person name="Barker M.S."/>
            <person name="Rieseberg L.H."/>
            <person name="Dlugosch K.M."/>
        </authorList>
    </citation>
    <scope>NUCLEOTIDE SEQUENCE</scope>
    <source>
        <strain evidence="9">CAN-66</strain>
        <tissue evidence="9">Leaf</tissue>
    </source>
</reference>
<dbReference type="Pfam" id="PF13086">
    <property type="entry name" value="AAA_11"/>
    <property type="match status" value="1"/>
</dbReference>
<keyword evidence="4" id="KW-0067">ATP-binding</keyword>
<evidence type="ECO:0008006" key="11">
    <source>
        <dbReference type="Google" id="ProtNLM"/>
    </source>
</evidence>
<evidence type="ECO:0000256" key="1">
    <source>
        <dbReference type="ARBA" id="ARBA00022741"/>
    </source>
</evidence>
<evidence type="ECO:0000259" key="8">
    <source>
        <dbReference type="Pfam" id="PF20073"/>
    </source>
</evidence>
<feature type="compositionally biased region" description="Acidic residues" evidence="5">
    <location>
        <begin position="409"/>
        <end position="422"/>
    </location>
</feature>
<dbReference type="PANTHER" id="PTHR10887">
    <property type="entry name" value="DNA2/NAM7 HELICASE FAMILY"/>
    <property type="match status" value="1"/>
</dbReference>
<dbReference type="Gene3D" id="3.40.50.300">
    <property type="entry name" value="P-loop containing nucleotide triphosphate hydrolases"/>
    <property type="match status" value="2"/>
</dbReference>
<comment type="caution">
    <text evidence="9">The sequence shown here is derived from an EMBL/GenBank/DDBJ whole genome shotgun (WGS) entry which is preliminary data.</text>
</comment>
<evidence type="ECO:0000313" key="10">
    <source>
        <dbReference type="Proteomes" id="UP001172457"/>
    </source>
</evidence>
<organism evidence="9 10">
    <name type="scientific">Centaurea solstitialis</name>
    <name type="common">yellow star-thistle</name>
    <dbReference type="NCBI Taxonomy" id="347529"/>
    <lineage>
        <taxon>Eukaryota</taxon>
        <taxon>Viridiplantae</taxon>
        <taxon>Streptophyta</taxon>
        <taxon>Embryophyta</taxon>
        <taxon>Tracheophyta</taxon>
        <taxon>Spermatophyta</taxon>
        <taxon>Magnoliopsida</taxon>
        <taxon>eudicotyledons</taxon>
        <taxon>Gunneridae</taxon>
        <taxon>Pentapetalae</taxon>
        <taxon>asterids</taxon>
        <taxon>campanulids</taxon>
        <taxon>Asterales</taxon>
        <taxon>Asteraceae</taxon>
        <taxon>Carduoideae</taxon>
        <taxon>Cardueae</taxon>
        <taxon>Centaureinae</taxon>
        <taxon>Centaurea</taxon>
    </lineage>
</organism>
<protein>
    <recommendedName>
        <fullName evidence="11">Helicase MAGATAMA 3</fullName>
    </recommendedName>
</protein>
<dbReference type="PANTHER" id="PTHR10887:SF522">
    <property type="entry name" value="P-LOOP CONTAINING NUCLEOSIDE TRIPHOSPHATE HYDROLASES SUPERFAMILY PROTEIN"/>
    <property type="match status" value="1"/>
</dbReference>
<dbReference type="EMBL" id="JARYMX010000007">
    <property type="protein sequence ID" value="KAJ9540921.1"/>
    <property type="molecule type" value="Genomic_DNA"/>
</dbReference>
<dbReference type="AlphaFoldDB" id="A0AA38WA92"/>
<dbReference type="Pfam" id="PF20073">
    <property type="entry name" value="DUF6469"/>
    <property type="match status" value="1"/>
</dbReference>
<evidence type="ECO:0000256" key="5">
    <source>
        <dbReference type="SAM" id="MobiDB-lite"/>
    </source>
</evidence>
<evidence type="ECO:0000256" key="3">
    <source>
        <dbReference type="ARBA" id="ARBA00022806"/>
    </source>
</evidence>
<keyword evidence="1" id="KW-0547">Nucleotide-binding</keyword>
<gene>
    <name evidence="9" type="ORF">OSB04_027427</name>
</gene>
<dbReference type="GO" id="GO:0004386">
    <property type="term" value="F:helicase activity"/>
    <property type="evidence" value="ECO:0007669"/>
    <property type="project" value="UniProtKB-KW"/>
</dbReference>
<feature type="domain" description="DNA2/NAM7 helicase helicase" evidence="6">
    <location>
        <begin position="255"/>
        <end position="673"/>
    </location>
</feature>
<dbReference type="Pfam" id="PF13087">
    <property type="entry name" value="AAA_12"/>
    <property type="match status" value="1"/>
</dbReference>
<proteinExistence type="predicted"/>
<dbReference type="InterPro" id="IPR047187">
    <property type="entry name" value="SF1_C_Upf1"/>
</dbReference>
<evidence type="ECO:0000256" key="2">
    <source>
        <dbReference type="ARBA" id="ARBA00022801"/>
    </source>
</evidence>
<dbReference type="CDD" id="cd18808">
    <property type="entry name" value="SF1_C_Upf1"/>
    <property type="match status" value="1"/>
</dbReference>
<dbReference type="FunFam" id="3.40.50.300:FF:000326">
    <property type="entry name" value="P-loop containing nucleoside triphosphate hydrolase"/>
    <property type="match status" value="1"/>
</dbReference>
<accession>A0AA38WA92</accession>
<feature type="compositionally biased region" description="Basic and acidic residues" evidence="5">
    <location>
        <begin position="423"/>
        <end position="433"/>
    </location>
</feature>
<evidence type="ECO:0000259" key="7">
    <source>
        <dbReference type="Pfam" id="PF13087"/>
    </source>
</evidence>
<dbReference type="SUPFAM" id="SSF52540">
    <property type="entry name" value="P-loop containing nucleoside triphosphate hydrolases"/>
    <property type="match status" value="1"/>
</dbReference>
<keyword evidence="10" id="KW-1185">Reference proteome</keyword>
<feature type="domain" description="DUF6469" evidence="8">
    <location>
        <begin position="111"/>
        <end position="208"/>
    </location>
</feature>
<dbReference type="InterPro" id="IPR041679">
    <property type="entry name" value="DNA2/NAM7-like_C"/>
</dbReference>
<feature type="region of interest" description="Disordered" evidence="5">
    <location>
        <begin position="460"/>
        <end position="480"/>
    </location>
</feature>
<dbReference type="GO" id="GO:0005524">
    <property type="term" value="F:ATP binding"/>
    <property type="evidence" value="ECO:0007669"/>
    <property type="project" value="UniProtKB-KW"/>
</dbReference>
<evidence type="ECO:0000313" key="9">
    <source>
        <dbReference type="EMBL" id="KAJ9540921.1"/>
    </source>
</evidence>
<sequence>MATDTDQEKAENKVQDLVDVVFSWSLNDVLNRNLYNAKVAEIPKAFSSVSEYTKSFVNPLIEETHADLLSKILAVNGSPTAEIEELQKSKGFKLPKSLLYTIVLTRREGSYAPEGGDLIALTDVKPKCVDDLKKPNKSYIIALVQGVETGKTKYKLSVLSSKPIYQQDVEGDIEKKDSTSSSVEDVKHFVVYLTNLTTNVRIWRALHWDIEKDKLKLIKKVLQVGFPVEGRCAKCSDTTTVLTSSKMMEALKSFQLDSSQEAAVLSCLAARKCRHQSTIKLIWGPPGTGKTKTVGSLLCMLLRMKCRTLTCAPTNIAVLGVTKRVMSLLRDSLPYKVYGLGDVVLFGNRDRMKIDDCEDLQDIFLNDRVEILADCLAPFSGWRGLSDWMIRFLEDPEVQYRLYMKENTRDDEESEDLESDDNDEKKEDLADKSSKVINEAMKKKNWKTLIRSTLEGEKKRINGEIPTKDANELPSEQKSDKTKFQENIMTYEQFVTKGFSFLENRLVPCIENLCTHMPTRFIPIGALARMIGLVRYLKRFGQLLKQTVDTNVDLRKAMKGLDDSRRGRMSKMHGLRMSILNSLKYLQKALRFPVIEEGAYRRFCLENACLIFCTSSSSIKLHSKESKPFEFLVIDEAAQLKECESLIPLQLGGLRHAILVGDEKQLPAMVQSKISEKAQFGRSLFERLASLGHMKHLLNVQYRMHPSISQFPNREFYDNQVLDGVNVKSIAYGKRFLQGSMYGPYSFINVSSGKEEFDRNQSRKNLMEVAIAAEIIASLFKESVARKRRLSVGCISPYKAQVTAIQEKLGDKYKGSENVFTVNVRSVDGFQGSEEDVIIISTVRCNGSGSVGFLSNHQRTNVALTRARYSLMILGNASTLINSGSIWKDLVVDAKDRGCFFNASENKNLAQAVLGALIELRRYDCIFNMHSLLFTDAKWQVKFSDMFLDRIGNFFNPEICKEVAFLLVKLSSGWRQPWKDGNTSVNIEGTWPLLVKYNVTKNLRLIWAVDIVVQNSVYIQVLKIWDILPAVKIEEVAKILTKNVYGNYTETMMSRCKAECVDGYESDSSDYMARKLRDGSKLVLGKSISIIEFKKPVNIFIVIKNNKWLVSF</sequence>
<evidence type="ECO:0000259" key="6">
    <source>
        <dbReference type="Pfam" id="PF13086"/>
    </source>
</evidence>
<dbReference type="InterPro" id="IPR027417">
    <property type="entry name" value="P-loop_NTPase"/>
</dbReference>
<dbReference type="GO" id="GO:0005694">
    <property type="term" value="C:chromosome"/>
    <property type="evidence" value="ECO:0007669"/>
    <property type="project" value="UniProtKB-ARBA"/>
</dbReference>
<keyword evidence="2" id="KW-0378">Hydrolase</keyword>
<feature type="region of interest" description="Disordered" evidence="5">
    <location>
        <begin position="406"/>
        <end position="433"/>
    </location>
</feature>
<dbReference type="Proteomes" id="UP001172457">
    <property type="component" value="Chromosome 7"/>
</dbReference>
<evidence type="ECO:0000256" key="4">
    <source>
        <dbReference type="ARBA" id="ARBA00022840"/>
    </source>
</evidence>
<keyword evidence="3" id="KW-0347">Helicase</keyword>
<dbReference type="GO" id="GO:0016787">
    <property type="term" value="F:hydrolase activity"/>
    <property type="evidence" value="ECO:0007669"/>
    <property type="project" value="UniProtKB-KW"/>
</dbReference>
<dbReference type="InterPro" id="IPR045055">
    <property type="entry name" value="DNA2/NAM7-like"/>
</dbReference>
<name>A0AA38WA92_9ASTR</name>